<evidence type="ECO:0000313" key="3">
    <source>
        <dbReference type="Proteomes" id="UP000317494"/>
    </source>
</evidence>
<keyword evidence="3" id="KW-1185">Reference proteome</keyword>
<dbReference type="PRINTS" id="PR01270">
    <property type="entry name" value="HDASUPER"/>
</dbReference>
<dbReference type="SUPFAM" id="SSF47769">
    <property type="entry name" value="SAM/Pointed domain"/>
    <property type="match status" value="1"/>
</dbReference>
<accession>A0A507D0W3</accession>
<evidence type="ECO:0000259" key="1">
    <source>
        <dbReference type="Pfam" id="PF00850"/>
    </source>
</evidence>
<dbReference type="STRING" id="286115.A0A507D0W3"/>
<name>A0A507D0W3_9FUNG</name>
<dbReference type="EMBL" id="QEAN01000160">
    <property type="protein sequence ID" value="TPX45056.1"/>
    <property type="molecule type" value="Genomic_DNA"/>
</dbReference>
<dbReference type="Proteomes" id="UP000317494">
    <property type="component" value="Unassembled WGS sequence"/>
</dbReference>
<dbReference type="InterPro" id="IPR000286">
    <property type="entry name" value="HDACs"/>
</dbReference>
<dbReference type="Gene3D" id="3.40.800.20">
    <property type="entry name" value="Histone deacetylase domain"/>
    <property type="match status" value="1"/>
</dbReference>
<protein>
    <recommendedName>
        <fullName evidence="1">Histone deacetylase domain-containing protein</fullName>
    </recommendedName>
</protein>
<sequence>MPSKRRRIHSATPAQVHNVSSFLEAAALANYEPHFHGLDARDLLSLRDHDLIRLGLNFAERVRYHSTLNTLAATDQPSTIKCLVITHVHCLLHKGSAPSSGESASRVTSLLEHFGSIFANNPQVAFDSNPPLAQIHALWRVHPPSYVSRILKMSPSPETNDLVHFSPGGAGQNTFISSGSTDAIFRAAGAVVSAVDAVFKGYAHASKQIQSVETAFCIVRPPGHHCGWTGVASLGTGDDMSQGFCYVNNVMVGAAHALNEYAARAAIIDFDVHHGNGTEDIIRHLFASYPSNQHLDSITSFPYLFISTHQYGIDSALDPPEPFYPGTGSALDATDPLHPYIINIPLAPNTTSPQFRIKASKALVRLKAHNPDVIFFSAGFDSHYKDSAGDLNLTDDDYRWLSAECRKACGKVVSVLEGGYDEGDLAEGLVGGLLSGAENHELDGSFEVHSKLHDLSTPLGSRHEYAIAFFFPIEEGDSPTSLN</sequence>
<dbReference type="InterPro" id="IPR023801">
    <property type="entry name" value="His_deacetylse_dom"/>
</dbReference>
<feature type="domain" description="Histone deacetylase" evidence="1">
    <location>
        <begin position="102"/>
        <end position="427"/>
    </location>
</feature>
<dbReference type="Pfam" id="PF00850">
    <property type="entry name" value="Hist_deacetyl"/>
    <property type="match status" value="1"/>
</dbReference>
<proteinExistence type="predicted"/>
<dbReference type="InterPro" id="IPR023696">
    <property type="entry name" value="Ureohydrolase_dom_sf"/>
</dbReference>
<organism evidence="2 3">
    <name type="scientific">Synchytrium endobioticum</name>
    <dbReference type="NCBI Taxonomy" id="286115"/>
    <lineage>
        <taxon>Eukaryota</taxon>
        <taxon>Fungi</taxon>
        <taxon>Fungi incertae sedis</taxon>
        <taxon>Chytridiomycota</taxon>
        <taxon>Chytridiomycota incertae sedis</taxon>
        <taxon>Chytridiomycetes</taxon>
        <taxon>Synchytriales</taxon>
        <taxon>Synchytriaceae</taxon>
        <taxon>Synchytrium</taxon>
    </lineage>
</organism>
<evidence type="ECO:0000313" key="2">
    <source>
        <dbReference type="EMBL" id="TPX45056.1"/>
    </source>
</evidence>
<dbReference type="InterPro" id="IPR013761">
    <property type="entry name" value="SAM/pointed_sf"/>
</dbReference>
<dbReference type="AlphaFoldDB" id="A0A507D0W3"/>
<comment type="caution">
    <text evidence="2">The sequence shown here is derived from an EMBL/GenBank/DDBJ whole genome shotgun (WGS) entry which is preliminary data.</text>
</comment>
<dbReference type="PANTHER" id="PTHR10625:SF10">
    <property type="entry name" value="HISTONE DEACETYLASE HDAC1"/>
    <property type="match status" value="1"/>
</dbReference>
<dbReference type="SUPFAM" id="SSF52768">
    <property type="entry name" value="Arginase/deacetylase"/>
    <property type="match status" value="1"/>
</dbReference>
<dbReference type="GO" id="GO:0040029">
    <property type="term" value="P:epigenetic regulation of gene expression"/>
    <property type="evidence" value="ECO:0007669"/>
    <property type="project" value="TreeGrafter"/>
</dbReference>
<dbReference type="InterPro" id="IPR037138">
    <property type="entry name" value="His_deacetylse_dom_sf"/>
</dbReference>
<reference evidence="2 3" key="1">
    <citation type="journal article" date="2019" name="Sci. Rep.">
        <title>Comparative genomics of chytrid fungi reveal insights into the obligate biotrophic and pathogenic lifestyle of Synchytrium endobioticum.</title>
        <authorList>
            <person name="van de Vossenberg B.T.L.H."/>
            <person name="Warris S."/>
            <person name="Nguyen H.D.T."/>
            <person name="van Gent-Pelzer M.P.E."/>
            <person name="Joly D.L."/>
            <person name="van de Geest H.C."/>
            <person name="Bonants P.J.M."/>
            <person name="Smith D.S."/>
            <person name="Levesque C.A."/>
            <person name="van der Lee T.A.J."/>
        </authorList>
    </citation>
    <scope>NUCLEOTIDE SEQUENCE [LARGE SCALE GENOMIC DNA]</scope>
    <source>
        <strain evidence="2 3">MB42</strain>
    </source>
</reference>
<dbReference type="GO" id="GO:0004407">
    <property type="term" value="F:histone deacetylase activity"/>
    <property type="evidence" value="ECO:0007669"/>
    <property type="project" value="TreeGrafter"/>
</dbReference>
<dbReference type="VEuPathDB" id="FungiDB:SeMB42_g04117"/>
<gene>
    <name evidence="2" type="ORF">SeMB42_g04117</name>
</gene>
<dbReference type="PANTHER" id="PTHR10625">
    <property type="entry name" value="HISTONE DEACETYLASE HDAC1-RELATED"/>
    <property type="match status" value="1"/>
</dbReference>
<dbReference type="CDD" id="cd09487">
    <property type="entry name" value="SAM_superfamily"/>
    <property type="match status" value="1"/>
</dbReference>